<dbReference type="OrthoDB" id="291007at2759"/>
<organism evidence="15">
    <name type="scientific">Anisakis simplex</name>
    <name type="common">Herring worm</name>
    <dbReference type="NCBI Taxonomy" id="6269"/>
    <lineage>
        <taxon>Eukaryota</taxon>
        <taxon>Metazoa</taxon>
        <taxon>Ecdysozoa</taxon>
        <taxon>Nematoda</taxon>
        <taxon>Chromadorea</taxon>
        <taxon>Rhabditida</taxon>
        <taxon>Spirurina</taxon>
        <taxon>Ascaridomorpha</taxon>
        <taxon>Ascaridoidea</taxon>
        <taxon>Anisakidae</taxon>
        <taxon>Anisakis</taxon>
        <taxon>Anisakis simplex complex</taxon>
    </lineage>
</organism>
<dbReference type="WBParaSite" id="ASIM_0000123801-mRNA-1">
    <property type="protein sequence ID" value="ASIM_0000123801-mRNA-1"/>
    <property type="gene ID" value="ASIM_0000123801"/>
</dbReference>
<dbReference type="GO" id="GO:0008270">
    <property type="term" value="F:zinc ion binding"/>
    <property type="evidence" value="ECO:0007669"/>
    <property type="project" value="UniProtKB-UniRule"/>
</dbReference>
<evidence type="ECO:0000313" key="14">
    <source>
        <dbReference type="Proteomes" id="UP000267096"/>
    </source>
</evidence>
<reference evidence="15" key="1">
    <citation type="submission" date="2017-02" db="UniProtKB">
        <authorList>
            <consortium name="WormBaseParasite"/>
        </authorList>
    </citation>
    <scope>IDENTIFICATION</scope>
</reference>
<evidence type="ECO:0000256" key="3">
    <source>
        <dbReference type="ARBA" id="ARBA00022729"/>
    </source>
</evidence>
<dbReference type="EC" id="3.4.24.-" evidence="11"/>
<dbReference type="PRINTS" id="PR00480">
    <property type="entry name" value="ASTACIN"/>
</dbReference>
<feature type="binding site" evidence="10">
    <location>
        <position position="166"/>
    </location>
    <ligand>
        <name>Zn(2+)</name>
        <dbReference type="ChEBI" id="CHEBI:29105"/>
        <note>catalytic</note>
    </ligand>
</feature>
<dbReference type="PANTHER" id="PTHR10127:SF818">
    <property type="entry name" value="ZINC METALLOPROTEINASE NAS-4"/>
    <property type="match status" value="1"/>
</dbReference>
<dbReference type="SMART" id="SM00235">
    <property type="entry name" value="ZnMc"/>
    <property type="match status" value="1"/>
</dbReference>
<dbReference type="InterPro" id="IPR006026">
    <property type="entry name" value="Peptidase_Metallo"/>
</dbReference>
<keyword evidence="9" id="KW-0325">Glycoprotein</keyword>
<feature type="binding site" evidence="10">
    <location>
        <position position="162"/>
    </location>
    <ligand>
        <name>Zn(2+)</name>
        <dbReference type="ChEBI" id="CHEBI:29105"/>
        <note>catalytic</note>
    </ligand>
</feature>
<evidence type="ECO:0000256" key="9">
    <source>
        <dbReference type="ARBA" id="ARBA00023180"/>
    </source>
</evidence>
<evidence type="ECO:0000256" key="8">
    <source>
        <dbReference type="ARBA" id="ARBA00023157"/>
    </source>
</evidence>
<keyword evidence="6 10" id="KW-0482">Metalloprotease</keyword>
<accession>A0A0M3J143</accession>
<dbReference type="SUPFAM" id="SSF55486">
    <property type="entry name" value="Metalloproteases ('zincins'), catalytic domain"/>
    <property type="match status" value="1"/>
</dbReference>
<dbReference type="AlphaFoldDB" id="A0A0M3J143"/>
<keyword evidence="3" id="KW-0732">Signal</keyword>
<dbReference type="EMBL" id="UYRR01001056">
    <property type="protein sequence ID" value="VDK18441.1"/>
    <property type="molecule type" value="Genomic_DNA"/>
</dbReference>
<keyword evidence="1 10" id="KW-0645">Protease</keyword>
<dbReference type="PANTHER" id="PTHR10127">
    <property type="entry name" value="DISCOIDIN, CUB, EGF, LAMININ , AND ZINC METALLOPROTEASE DOMAIN CONTAINING"/>
    <property type="match status" value="1"/>
</dbReference>
<dbReference type="Proteomes" id="UP000267096">
    <property type="component" value="Unassembled WGS sequence"/>
</dbReference>
<comment type="caution">
    <text evidence="10">Lacks conserved residue(s) required for the propagation of feature annotation.</text>
</comment>
<evidence type="ECO:0000313" key="15">
    <source>
        <dbReference type="WBParaSite" id="ASIM_0000123801-mRNA-1"/>
    </source>
</evidence>
<feature type="binding site" evidence="10">
    <location>
        <position position="172"/>
    </location>
    <ligand>
        <name>Zn(2+)</name>
        <dbReference type="ChEBI" id="CHEBI:29105"/>
        <note>catalytic</note>
    </ligand>
</feature>
<dbReference type="Pfam" id="PF01400">
    <property type="entry name" value="Astacin"/>
    <property type="match status" value="1"/>
</dbReference>
<dbReference type="PROSITE" id="PS51864">
    <property type="entry name" value="ASTACIN"/>
    <property type="match status" value="1"/>
</dbReference>
<proteinExistence type="predicted"/>
<dbReference type="InterPro" id="IPR001506">
    <property type="entry name" value="Peptidase_M12A"/>
</dbReference>
<dbReference type="InterPro" id="IPR034035">
    <property type="entry name" value="Astacin-like_dom"/>
</dbReference>
<evidence type="ECO:0000256" key="7">
    <source>
        <dbReference type="ARBA" id="ARBA00023145"/>
    </source>
</evidence>
<sequence>MFIIVNNDVNETETSLSPSDFVAAPFKEVDLSLMGFATKRDPTMGNKSEGDIAIENITEFVEANNQFGRNAIRDVYSRWPDGVIPYTLSSRYGSYARSVIAKAMQIYHEKTCIKFVPRDPLTDRDYLYLQPDDGCYSQVGRIRGRQIVSLDGGCMKTGTILHELMHAIGFFHEHSRADRDKYIDIVWHNVEDGADDQFLKYSLRLIDHLNEPYDYSSILHYGPDAFSKNGQRTIVARKNTWSGKMKKFWSIDRNGLSMLVQIYGEDSETSPKTHTSFCYFTPINEVVLNLCG</sequence>
<keyword evidence="4 10" id="KW-0378">Hydrolase</keyword>
<feature type="active site" evidence="10">
    <location>
        <position position="163"/>
    </location>
</feature>
<comment type="cofactor">
    <cofactor evidence="10 11">
        <name>Zn(2+)</name>
        <dbReference type="ChEBI" id="CHEBI:29105"/>
    </cofactor>
    <text evidence="10 11">Binds 1 zinc ion per subunit.</text>
</comment>
<dbReference type="GO" id="GO:0006508">
    <property type="term" value="P:proteolysis"/>
    <property type="evidence" value="ECO:0007669"/>
    <property type="project" value="UniProtKB-KW"/>
</dbReference>
<evidence type="ECO:0000256" key="4">
    <source>
        <dbReference type="ARBA" id="ARBA00022801"/>
    </source>
</evidence>
<keyword evidence="7" id="KW-0865">Zymogen</keyword>
<name>A0A0M3J143_ANISI</name>
<dbReference type="GO" id="GO:0004222">
    <property type="term" value="F:metalloendopeptidase activity"/>
    <property type="evidence" value="ECO:0007669"/>
    <property type="project" value="UniProtKB-UniRule"/>
</dbReference>
<protein>
    <recommendedName>
        <fullName evidence="11">Metalloendopeptidase</fullName>
        <ecNumber evidence="11">3.4.24.-</ecNumber>
    </recommendedName>
</protein>
<feature type="domain" description="Peptidase M12A" evidence="12">
    <location>
        <begin position="70"/>
        <end position="267"/>
    </location>
</feature>
<evidence type="ECO:0000256" key="6">
    <source>
        <dbReference type="ARBA" id="ARBA00023049"/>
    </source>
</evidence>
<keyword evidence="5 10" id="KW-0862">Zinc</keyword>
<keyword evidence="8" id="KW-1015">Disulfide bond</keyword>
<gene>
    <name evidence="13" type="ORF">ASIM_LOCUS1127</name>
</gene>
<dbReference type="InterPro" id="IPR024079">
    <property type="entry name" value="MetalloPept_cat_dom_sf"/>
</dbReference>
<dbReference type="FunFam" id="3.40.390.10:FF:000015">
    <property type="entry name" value="Meprin A subunit"/>
    <property type="match status" value="1"/>
</dbReference>
<evidence type="ECO:0000256" key="11">
    <source>
        <dbReference type="RuleBase" id="RU361183"/>
    </source>
</evidence>
<evidence type="ECO:0000313" key="13">
    <source>
        <dbReference type="EMBL" id="VDK18441.1"/>
    </source>
</evidence>
<evidence type="ECO:0000256" key="1">
    <source>
        <dbReference type="ARBA" id="ARBA00022670"/>
    </source>
</evidence>
<dbReference type="CDD" id="cd04280">
    <property type="entry name" value="ZnMc_astacin_like"/>
    <property type="match status" value="1"/>
</dbReference>
<evidence type="ECO:0000256" key="2">
    <source>
        <dbReference type="ARBA" id="ARBA00022723"/>
    </source>
</evidence>
<evidence type="ECO:0000256" key="10">
    <source>
        <dbReference type="PROSITE-ProRule" id="PRU01211"/>
    </source>
</evidence>
<dbReference type="Gene3D" id="3.40.390.10">
    <property type="entry name" value="Collagenase (Catalytic Domain)"/>
    <property type="match status" value="1"/>
</dbReference>
<evidence type="ECO:0000259" key="12">
    <source>
        <dbReference type="PROSITE" id="PS51864"/>
    </source>
</evidence>
<evidence type="ECO:0000256" key="5">
    <source>
        <dbReference type="ARBA" id="ARBA00022833"/>
    </source>
</evidence>
<reference evidence="13 14" key="2">
    <citation type="submission" date="2018-11" db="EMBL/GenBank/DDBJ databases">
        <authorList>
            <consortium name="Pathogen Informatics"/>
        </authorList>
    </citation>
    <scope>NUCLEOTIDE SEQUENCE [LARGE SCALE GENOMIC DNA]</scope>
</reference>
<keyword evidence="14" id="KW-1185">Reference proteome</keyword>
<keyword evidence="2 10" id="KW-0479">Metal-binding</keyword>